<feature type="signal peptide" evidence="2">
    <location>
        <begin position="1"/>
        <end position="25"/>
    </location>
</feature>
<accession>A0A8J4LXN6</accession>
<evidence type="ECO:0000256" key="2">
    <source>
        <dbReference type="SAM" id="SignalP"/>
    </source>
</evidence>
<proteinExistence type="predicted"/>
<organism evidence="3 4">
    <name type="scientific">Volvox reticuliferus</name>
    <dbReference type="NCBI Taxonomy" id="1737510"/>
    <lineage>
        <taxon>Eukaryota</taxon>
        <taxon>Viridiplantae</taxon>
        <taxon>Chlorophyta</taxon>
        <taxon>core chlorophytes</taxon>
        <taxon>Chlorophyceae</taxon>
        <taxon>CS clade</taxon>
        <taxon>Chlamydomonadales</taxon>
        <taxon>Volvocaceae</taxon>
        <taxon>Volvox</taxon>
    </lineage>
</organism>
<protein>
    <recommendedName>
        <fullName evidence="5">C-type lectin domain-containing protein</fullName>
    </recommendedName>
</protein>
<dbReference type="Proteomes" id="UP000722791">
    <property type="component" value="Unassembled WGS sequence"/>
</dbReference>
<dbReference type="AlphaFoldDB" id="A0A8J4LXN6"/>
<evidence type="ECO:0000256" key="1">
    <source>
        <dbReference type="SAM" id="MobiDB-lite"/>
    </source>
</evidence>
<comment type="caution">
    <text evidence="3">The sequence shown here is derived from an EMBL/GenBank/DDBJ whole genome shotgun (WGS) entry which is preliminary data.</text>
</comment>
<keyword evidence="2" id="KW-0732">Signal</keyword>
<feature type="region of interest" description="Disordered" evidence="1">
    <location>
        <begin position="346"/>
        <end position="368"/>
    </location>
</feature>
<evidence type="ECO:0000313" key="4">
    <source>
        <dbReference type="Proteomes" id="UP000722791"/>
    </source>
</evidence>
<evidence type="ECO:0000313" key="3">
    <source>
        <dbReference type="EMBL" id="GIM13687.1"/>
    </source>
</evidence>
<reference evidence="3" key="1">
    <citation type="journal article" date="2021" name="Proc. Natl. Acad. Sci. U.S.A.">
        <title>Three genomes in the algal genus Volvox reveal the fate of a haploid sex-determining region after a transition to homothallism.</title>
        <authorList>
            <person name="Yamamoto K."/>
            <person name="Hamaji T."/>
            <person name="Kawai-Toyooka H."/>
            <person name="Matsuzaki R."/>
            <person name="Takahashi F."/>
            <person name="Nishimura Y."/>
            <person name="Kawachi M."/>
            <person name="Noguchi H."/>
            <person name="Minakuchi Y."/>
            <person name="Umen J.G."/>
            <person name="Toyoda A."/>
            <person name="Nozaki H."/>
        </authorList>
    </citation>
    <scope>NUCLEOTIDE SEQUENCE</scope>
    <source>
        <strain evidence="3">NIES-3785</strain>
    </source>
</reference>
<name>A0A8J4LXN6_9CHLO</name>
<feature type="region of interest" description="Disordered" evidence="1">
    <location>
        <begin position="307"/>
        <end position="331"/>
    </location>
</feature>
<dbReference type="EMBL" id="BNCQ01000051">
    <property type="protein sequence ID" value="GIM13687.1"/>
    <property type="molecule type" value="Genomic_DNA"/>
</dbReference>
<gene>
    <name evidence="3" type="ORF">Vretimale_16749</name>
</gene>
<sequence>MQGFIHFRFTTAVVLFALVSHVVLAQQPFVSITSNDGTQYIFYRNESSITASVASAKCAAAGGTLASIISAEQVRDTLWSKPVVDAAEEDPSLLWTGIKITWPSTGSHRRMLRGSRTQHVADATRNGNEFPNSELETNVMAIEVDDVGMSLIELLAKQMDGSTDFLVPTHTGDGRRRLPELLRLWLYKQHLQAQQILTQTTQDSAATRLRNLLSRDGGSPYLDDAKLTWADGSDASFVLANPSNMGFLACNRKKVTECCGAVFDIGPGPYLGSEFPTIFFYPCGAEKVSGAMLPTGYLCAVTPQVAQLPKPSKSPSKLDRRHPAPHQGSALPAPCPLPGSVPCTPAPNASQTLTATTEPNARNAPTAKHRKGVLLFAAKAGEVGPLGGHHIWPYDGAPEVTGPYIRRICLAGGDAARFTSGARFNLEPQEWVACRMQSAGLLTT</sequence>
<feature type="chain" id="PRO_5035261128" description="C-type lectin domain-containing protein" evidence="2">
    <location>
        <begin position="26"/>
        <end position="444"/>
    </location>
</feature>
<feature type="compositionally biased region" description="Polar residues" evidence="1">
    <location>
        <begin position="347"/>
        <end position="360"/>
    </location>
</feature>
<evidence type="ECO:0008006" key="5">
    <source>
        <dbReference type="Google" id="ProtNLM"/>
    </source>
</evidence>